<sequence>MPKAPSGWITWSRCRVRNEGLPAELYPAVPGVAQVPAARAGIEDVGAEQQVAGGVLLGRRQGRVVRPGELRVDAQRLGLRGLPLLQRLLELGDSSKGHVAGSTATSRSEL</sequence>
<evidence type="ECO:0000313" key="1">
    <source>
        <dbReference type="EMBL" id="GHF54819.1"/>
    </source>
</evidence>
<protein>
    <submittedName>
        <fullName evidence="1">Uncharacterized protein</fullName>
    </submittedName>
</protein>
<evidence type="ECO:0000313" key="2">
    <source>
        <dbReference type="Proteomes" id="UP000638313"/>
    </source>
</evidence>
<reference evidence="1" key="2">
    <citation type="submission" date="2020-09" db="EMBL/GenBank/DDBJ databases">
        <authorList>
            <person name="Sun Q."/>
            <person name="Ohkuma M."/>
        </authorList>
    </citation>
    <scope>NUCLEOTIDE SEQUENCE</scope>
    <source>
        <strain evidence="1">JCM 4059</strain>
    </source>
</reference>
<proteinExistence type="predicted"/>
<reference evidence="1" key="1">
    <citation type="journal article" date="2014" name="Int. J. Syst. Evol. Microbiol.">
        <title>Complete genome sequence of Corynebacterium casei LMG S-19264T (=DSM 44701T), isolated from a smear-ripened cheese.</title>
        <authorList>
            <consortium name="US DOE Joint Genome Institute (JGI-PGF)"/>
            <person name="Walter F."/>
            <person name="Albersmeier A."/>
            <person name="Kalinowski J."/>
            <person name="Ruckert C."/>
        </authorList>
    </citation>
    <scope>NUCLEOTIDE SEQUENCE</scope>
    <source>
        <strain evidence="1">JCM 4059</strain>
    </source>
</reference>
<dbReference type="EMBL" id="BNBD01000008">
    <property type="protein sequence ID" value="GHF54819.1"/>
    <property type="molecule type" value="Genomic_DNA"/>
</dbReference>
<gene>
    <name evidence="1" type="ORF">GCM10010218_40170</name>
</gene>
<comment type="caution">
    <text evidence="1">The sequence shown here is derived from an EMBL/GenBank/DDBJ whole genome shotgun (WGS) entry which is preliminary data.</text>
</comment>
<keyword evidence="2" id="KW-1185">Reference proteome</keyword>
<organism evidence="1 2">
    <name type="scientific">Streptomyces mashuensis</name>
    <dbReference type="NCBI Taxonomy" id="33904"/>
    <lineage>
        <taxon>Bacteria</taxon>
        <taxon>Bacillati</taxon>
        <taxon>Actinomycetota</taxon>
        <taxon>Actinomycetes</taxon>
        <taxon>Kitasatosporales</taxon>
        <taxon>Streptomycetaceae</taxon>
        <taxon>Streptomyces</taxon>
    </lineage>
</organism>
<accession>A0A919B4W2</accession>
<dbReference type="AlphaFoldDB" id="A0A919B4W2"/>
<dbReference type="Proteomes" id="UP000638313">
    <property type="component" value="Unassembled WGS sequence"/>
</dbReference>
<name>A0A919B4W2_9ACTN</name>